<dbReference type="GO" id="GO:0000398">
    <property type="term" value="P:mRNA splicing, via spliceosome"/>
    <property type="evidence" value="ECO:0000318"/>
    <property type="project" value="GO_Central"/>
</dbReference>
<dbReference type="SMART" id="SM00931">
    <property type="entry name" value="NOSIC"/>
    <property type="match status" value="1"/>
</dbReference>
<sequence length="492" mass="54572">MQRVEHALIESDHSDPQYDELIVDCNTLSVDIENKIFMLHNFIRDKYRLKYPELESLVHRSIDYARVVKKIGNAMDITLVDLQGLLPSAIIMVVCVTASTTNGKPLPQDVLHKTMEACERAFSLDSFKKKVIEFVESRMRFIAPNFSAVAGSEVAAKLVATAGGLTSLANIPSDNIQLLGAKKNANNLAGFAAGKFHHIGGCYIDLTEIIQSTPPSLRKQVYELVADKSILAVRMDSAGGDPTGQYGTSLRENILKKIENLQELLSAKQPNPLPVPTDSHAYKRKRGNERRRKMKKRYEITERMKLANKIKFGVAEENSLGDGLGVGYGMLGQAAGIGKLLLSVVKKKFKSSSTSKRASSGLTSCLAFTPIQGIELSNPDQFKHVLKYIPRTAHKSSIKAAYGEWLMTEYSPHYSQDIKKKGYVICKIKKKKENDSDKQKGVANDDQNMSDIEEYIDSILKEEDLNHDLAVNSKHELALAASIDLDAIDFVL</sequence>
<reference evidence="8 9" key="1">
    <citation type="journal article" date="2014" name="Nat. Genet.">
        <title>Genome sequence of the hot pepper provides insights into the evolution of pungency in Capsicum species.</title>
        <authorList>
            <person name="Kim S."/>
            <person name="Park M."/>
            <person name="Yeom S.I."/>
            <person name="Kim Y.M."/>
            <person name="Lee J.M."/>
            <person name="Lee H.A."/>
            <person name="Seo E."/>
            <person name="Choi J."/>
            <person name="Cheong K."/>
            <person name="Kim K.T."/>
            <person name="Jung K."/>
            <person name="Lee G.W."/>
            <person name="Oh S.K."/>
            <person name="Bae C."/>
            <person name="Kim S.B."/>
            <person name="Lee H.Y."/>
            <person name="Kim S.Y."/>
            <person name="Kim M.S."/>
            <person name="Kang B.C."/>
            <person name="Jo Y.D."/>
            <person name="Yang H.B."/>
            <person name="Jeong H.J."/>
            <person name="Kang W.H."/>
            <person name="Kwon J.K."/>
            <person name="Shin C."/>
            <person name="Lim J.Y."/>
            <person name="Park J.H."/>
            <person name="Huh J.H."/>
            <person name="Kim J.S."/>
            <person name="Kim B.D."/>
            <person name="Cohen O."/>
            <person name="Paran I."/>
            <person name="Suh M.C."/>
            <person name="Lee S.B."/>
            <person name="Kim Y.K."/>
            <person name="Shin Y."/>
            <person name="Noh S.J."/>
            <person name="Park J."/>
            <person name="Seo Y.S."/>
            <person name="Kwon S.Y."/>
            <person name="Kim H.A."/>
            <person name="Park J.M."/>
            <person name="Kim H.J."/>
            <person name="Choi S.B."/>
            <person name="Bosland P.W."/>
            <person name="Reeves G."/>
            <person name="Jo S.H."/>
            <person name="Lee B.W."/>
            <person name="Cho H.T."/>
            <person name="Choi H.S."/>
            <person name="Lee M.S."/>
            <person name="Yu Y."/>
            <person name="Do Choi Y."/>
            <person name="Park B.S."/>
            <person name="van Deynze A."/>
            <person name="Ashrafi H."/>
            <person name="Hill T."/>
            <person name="Kim W.T."/>
            <person name="Pai H.S."/>
            <person name="Ahn H.K."/>
            <person name="Yeam I."/>
            <person name="Giovannoni J.J."/>
            <person name="Rose J.K."/>
            <person name="Sorensen I."/>
            <person name="Lee S.J."/>
            <person name="Kim R.W."/>
            <person name="Choi I.Y."/>
            <person name="Choi B.S."/>
            <person name="Lim J.S."/>
            <person name="Lee Y.H."/>
            <person name="Choi D."/>
        </authorList>
    </citation>
    <scope>NUCLEOTIDE SEQUENCE [LARGE SCALE GENOMIC DNA]</scope>
    <source>
        <strain evidence="9">cv. CM334</strain>
    </source>
</reference>
<dbReference type="PANTHER" id="PTHR13904:SF2">
    <property type="entry name" value="PRE-MRNA PROCESSING RIBONUCLEOPROTEIN, BINDING REGION_ NOSIC"/>
    <property type="match status" value="1"/>
</dbReference>
<evidence type="ECO:0000313" key="9">
    <source>
        <dbReference type="Proteomes" id="UP000222542"/>
    </source>
</evidence>
<dbReference type="PANTHER" id="PTHR13904">
    <property type="entry name" value="PRE-MRNA SPLICING FACTOR PRP31"/>
    <property type="match status" value="1"/>
</dbReference>
<dbReference type="InterPro" id="IPR012976">
    <property type="entry name" value="NOSIC"/>
</dbReference>
<evidence type="ECO:0000256" key="3">
    <source>
        <dbReference type="ARBA" id="ARBA00022728"/>
    </source>
</evidence>
<evidence type="ECO:0000256" key="2">
    <source>
        <dbReference type="ARBA" id="ARBA00022664"/>
    </source>
</evidence>
<dbReference type="InterPro" id="IPR002687">
    <property type="entry name" value="Nop_dom"/>
</dbReference>
<keyword evidence="4" id="KW-0694">RNA-binding</keyword>
<dbReference type="PROSITE" id="PS51358">
    <property type="entry name" value="NOP"/>
    <property type="match status" value="1"/>
</dbReference>
<dbReference type="AlphaFoldDB" id="A0A2G2YXM5"/>
<keyword evidence="5" id="KW-0508">mRNA splicing</keyword>
<dbReference type="InterPro" id="IPR027105">
    <property type="entry name" value="Prp31"/>
</dbReference>
<dbReference type="Pfam" id="PF09785">
    <property type="entry name" value="Prp31_C"/>
    <property type="match status" value="1"/>
</dbReference>
<feature type="region of interest" description="Disordered" evidence="6">
    <location>
        <begin position="268"/>
        <end position="293"/>
    </location>
</feature>
<evidence type="ECO:0000313" key="8">
    <source>
        <dbReference type="EMBL" id="PHT74502.1"/>
    </source>
</evidence>
<gene>
    <name evidence="8" type="ORF">T459_21779</name>
</gene>
<feature type="compositionally biased region" description="Basic residues" evidence="6">
    <location>
        <begin position="282"/>
        <end position="293"/>
    </location>
</feature>
<dbReference type="SUPFAM" id="SSF89124">
    <property type="entry name" value="Nop domain"/>
    <property type="match status" value="1"/>
</dbReference>
<comment type="similarity">
    <text evidence="1">Belongs to the PRP31 family.</text>
</comment>
<dbReference type="GO" id="GO:0000244">
    <property type="term" value="P:spliceosomal tri-snRNP complex assembly"/>
    <property type="evidence" value="ECO:0007669"/>
    <property type="project" value="InterPro"/>
</dbReference>
<evidence type="ECO:0000256" key="6">
    <source>
        <dbReference type="SAM" id="MobiDB-lite"/>
    </source>
</evidence>
<feature type="domain" description="Nop" evidence="7">
    <location>
        <begin position="142"/>
        <end position="263"/>
    </location>
</feature>
<evidence type="ECO:0000256" key="1">
    <source>
        <dbReference type="ARBA" id="ARBA00005572"/>
    </source>
</evidence>
<comment type="caution">
    <text evidence="8">The sequence shown here is derived from an EMBL/GenBank/DDBJ whole genome shotgun (WGS) entry which is preliminary data.</text>
</comment>
<dbReference type="GO" id="GO:0003723">
    <property type="term" value="F:RNA binding"/>
    <property type="evidence" value="ECO:0007669"/>
    <property type="project" value="UniProtKB-KW"/>
</dbReference>
<proteinExistence type="inferred from homology"/>
<dbReference type="InterPro" id="IPR019175">
    <property type="entry name" value="Prp31_C"/>
</dbReference>
<dbReference type="OMA" id="HIGGCYI"/>
<accession>A0A2G2YXM5</accession>
<dbReference type="GO" id="GO:0071011">
    <property type="term" value="C:precatalytic spliceosome"/>
    <property type="evidence" value="ECO:0000318"/>
    <property type="project" value="GO_Central"/>
</dbReference>
<dbReference type="Gene3D" id="1.10.287.4070">
    <property type="match status" value="1"/>
</dbReference>
<dbReference type="FunFam" id="1.10.287.4070:FF:000003">
    <property type="entry name" value="U4/U6 small nuclear ribonucleoprotein PRP31"/>
    <property type="match status" value="1"/>
</dbReference>
<dbReference type="STRING" id="4072.A0A2G2YXM5"/>
<dbReference type="EMBL" id="AYRZ02000008">
    <property type="protein sequence ID" value="PHT74502.1"/>
    <property type="molecule type" value="Genomic_DNA"/>
</dbReference>
<evidence type="ECO:0000259" key="7">
    <source>
        <dbReference type="PROSITE" id="PS51358"/>
    </source>
</evidence>
<organism evidence="8 9">
    <name type="scientific">Capsicum annuum</name>
    <name type="common">Capsicum pepper</name>
    <dbReference type="NCBI Taxonomy" id="4072"/>
    <lineage>
        <taxon>Eukaryota</taxon>
        <taxon>Viridiplantae</taxon>
        <taxon>Streptophyta</taxon>
        <taxon>Embryophyta</taxon>
        <taxon>Tracheophyta</taxon>
        <taxon>Spermatophyta</taxon>
        <taxon>Magnoliopsida</taxon>
        <taxon>eudicotyledons</taxon>
        <taxon>Gunneridae</taxon>
        <taxon>Pentapetalae</taxon>
        <taxon>asterids</taxon>
        <taxon>lamiids</taxon>
        <taxon>Solanales</taxon>
        <taxon>Solanaceae</taxon>
        <taxon>Solanoideae</taxon>
        <taxon>Capsiceae</taxon>
        <taxon>Capsicum</taxon>
    </lineage>
</organism>
<keyword evidence="2" id="KW-0507">mRNA processing</keyword>
<evidence type="ECO:0000256" key="4">
    <source>
        <dbReference type="ARBA" id="ARBA00022884"/>
    </source>
</evidence>
<dbReference type="Gramene" id="PHT74502">
    <property type="protein sequence ID" value="PHT74502"/>
    <property type="gene ID" value="T459_21779"/>
</dbReference>
<dbReference type="GO" id="GO:0097526">
    <property type="term" value="C:spliceosomal tri-snRNP complex"/>
    <property type="evidence" value="ECO:0000318"/>
    <property type="project" value="GO_Central"/>
</dbReference>
<reference evidence="8 9" key="2">
    <citation type="journal article" date="2017" name="Genome Biol.">
        <title>New reference genome sequences of hot pepper reveal the massive evolution of plant disease-resistance genes by retroduplication.</title>
        <authorList>
            <person name="Kim S."/>
            <person name="Park J."/>
            <person name="Yeom S.I."/>
            <person name="Kim Y.M."/>
            <person name="Seo E."/>
            <person name="Kim K.T."/>
            <person name="Kim M.S."/>
            <person name="Lee J.M."/>
            <person name="Cheong K."/>
            <person name="Shin H.S."/>
            <person name="Kim S.B."/>
            <person name="Han K."/>
            <person name="Lee J."/>
            <person name="Park M."/>
            <person name="Lee H.A."/>
            <person name="Lee H.Y."/>
            <person name="Lee Y."/>
            <person name="Oh S."/>
            <person name="Lee J.H."/>
            <person name="Choi E."/>
            <person name="Choi E."/>
            <person name="Lee S.E."/>
            <person name="Jeon J."/>
            <person name="Kim H."/>
            <person name="Choi G."/>
            <person name="Song H."/>
            <person name="Lee J."/>
            <person name="Lee S.C."/>
            <person name="Kwon J.K."/>
            <person name="Lee H.Y."/>
            <person name="Koo N."/>
            <person name="Hong Y."/>
            <person name="Kim R.W."/>
            <person name="Kang W.H."/>
            <person name="Huh J.H."/>
            <person name="Kang B.C."/>
            <person name="Yang T.J."/>
            <person name="Lee Y.H."/>
            <person name="Bennetzen J.L."/>
            <person name="Choi D."/>
        </authorList>
    </citation>
    <scope>NUCLEOTIDE SEQUENCE [LARGE SCALE GENOMIC DNA]</scope>
    <source>
        <strain evidence="9">cv. CM334</strain>
    </source>
</reference>
<dbReference type="Pfam" id="PF01798">
    <property type="entry name" value="Nop"/>
    <property type="match status" value="1"/>
</dbReference>
<evidence type="ECO:0000256" key="5">
    <source>
        <dbReference type="ARBA" id="ARBA00023187"/>
    </source>
</evidence>
<dbReference type="InterPro" id="IPR042239">
    <property type="entry name" value="Nop_C"/>
</dbReference>
<dbReference type="GO" id="GO:0005687">
    <property type="term" value="C:U4 snRNP"/>
    <property type="evidence" value="ECO:0000318"/>
    <property type="project" value="GO_Central"/>
</dbReference>
<dbReference type="GO" id="GO:0046540">
    <property type="term" value="C:U4/U6 x U5 tri-snRNP complex"/>
    <property type="evidence" value="ECO:0007669"/>
    <property type="project" value="InterPro"/>
</dbReference>
<protein>
    <recommendedName>
        <fullName evidence="7">Nop domain-containing protein</fullName>
    </recommendedName>
</protein>
<keyword evidence="3" id="KW-0747">Spliceosome</keyword>
<name>A0A2G2YXM5_CAPAN</name>
<dbReference type="Gene3D" id="1.10.246.90">
    <property type="entry name" value="Nop domain"/>
    <property type="match status" value="1"/>
</dbReference>
<dbReference type="InterPro" id="IPR036070">
    <property type="entry name" value="Nop_dom_sf"/>
</dbReference>
<keyword evidence="9" id="KW-1185">Reference proteome</keyword>
<dbReference type="Proteomes" id="UP000222542">
    <property type="component" value="Unassembled WGS sequence"/>
</dbReference>